<evidence type="ECO:0000313" key="3">
    <source>
        <dbReference type="EMBL" id="KRL90526.1"/>
    </source>
</evidence>
<evidence type="ECO:0000256" key="2">
    <source>
        <dbReference type="PIRSR" id="PIRSR613078-2"/>
    </source>
</evidence>
<dbReference type="PATRIC" id="fig|1423760.3.peg.1400"/>
<proteinExistence type="predicted"/>
<dbReference type="EMBL" id="AZFK01000029">
    <property type="protein sequence ID" value="KRL90526.1"/>
    <property type="molecule type" value="Genomic_DNA"/>
</dbReference>
<dbReference type="Gene3D" id="3.40.50.1240">
    <property type="entry name" value="Phosphoglycerate mutase-like"/>
    <property type="match status" value="1"/>
</dbReference>
<evidence type="ECO:0000256" key="1">
    <source>
        <dbReference type="PIRSR" id="PIRSR613078-1"/>
    </source>
</evidence>
<dbReference type="PANTHER" id="PTHR48100:SF1">
    <property type="entry name" value="HISTIDINE PHOSPHATASE FAMILY PROTEIN-RELATED"/>
    <property type="match status" value="1"/>
</dbReference>
<gene>
    <name evidence="3" type="ORF">FC43_GL001331</name>
</gene>
<dbReference type="Pfam" id="PF00300">
    <property type="entry name" value="His_Phos_1"/>
    <property type="match status" value="1"/>
</dbReference>
<feature type="active site" description="Proton donor/acceptor" evidence="1">
    <location>
        <position position="85"/>
    </location>
</feature>
<dbReference type="GO" id="GO:0005737">
    <property type="term" value="C:cytoplasm"/>
    <property type="evidence" value="ECO:0007669"/>
    <property type="project" value="TreeGrafter"/>
</dbReference>
<dbReference type="CDD" id="cd07067">
    <property type="entry name" value="HP_PGM_like"/>
    <property type="match status" value="1"/>
</dbReference>
<dbReference type="InterPro" id="IPR029033">
    <property type="entry name" value="His_PPase_superfam"/>
</dbReference>
<feature type="active site" description="Tele-phosphohistidine intermediate" evidence="1">
    <location>
        <position position="9"/>
    </location>
</feature>
<dbReference type="InterPro" id="IPR013078">
    <property type="entry name" value="His_Pase_superF_clade-1"/>
</dbReference>
<protein>
    <submittedName>
        <fullName evidence="3">Phosphoglycerate mutase</fullName>
    </submittedName>
</protein>
<dbReference type="AlphaFoldDB" id="A0A0R1UBG1"/>
<name>A0A0R1UBG1_9LACO</name>
<feature type="binding site" evidence="2">
    <location>
        <position position="59"/>
    </location>
    <ligand>
        <name>substrate</name>
    </ligand>
</feature>
<accession>A0A0R1UBG1</accession>
<dbReference type="GO" id="GO:0016791">
    <property type="term" value="F:phosphatase activity"/>
    <property type="evidence" value="ECO:0007669"/>
    <property type="project" value="TreeGrafter"/>
</dbReference>
<dbReference type="SMART" id="SM00855">
    <property type="entry name" value="PGAM"/>
    <property type="match status" value="1"/>
</dbReference>
<dbReference type="InterPro" id="IPR050275">
    <property type="entry name" value="PGM_Phosphatase"/>
</dbReference>
<dbReference type="RefSeq" id="WP_019205116.1">
    <property type="nucleotide sequence ID" value="NZ_AZFK01000029.1"/>
</dbReference>
<dbReference type="GeneID" id="82932924"/>
<sequence>MTKLYFIRHGKTEWNQQGRYQGAHGDSPLLATSLKEIDALATYLAPIPFAHAYVSPLPRAQATAQRLVAALPEPVALTTDERLREFDLGQMEGMKFSEVEARWPAQQENFHRHPDRYDAALVGGESFPQVIARFKAAVHDYVTQFPQQNILVVSHGAALNAGVNGLLGLPLAHLKDKGGLSNTSTTILATADGEHYQLVQWNETGYLHKDHVDPTDTI</sequence>
<organism evidence="3 4">
    <name type="scientific">Limosilactobacillus ingluviei DSM 15946</name>
    <dbReference type="NCBI Taxonomy" id="1423760"/>
    <lineage>
        <taxon>Bacteria</taxon>
        <taxon>Bacillati</taxon>
        <taxon>Bacillota</taxon>
        <taxon>Bacilli</taxon>
        <taxon>Lactobacillales</taxon>
        <taxon>Lactobacillaceae</taxon>
        <taxon>Limosilactobacillus</taxon>
    </lineage>
</organism>
<dbReference type="Proteomes" id="UP000050816">
    <property type="component" value="Unassembled WGS sequence"/>
</dbReference>
<reference evidence="3 4" key="1">
    <citation type="journal article" date="2015" name="Genome Announc.">
        <title>Expanding the biotechnology potential of lactobacilli through comparative genomics of 213 strains and associated genera.</title>
        <authorList>
            <person name="Sun Z."/>
            <person name="Harris H.M."/>
            <person name="McCann A."/>
            <person name="Guo C."/>
            <person name="Argimon S."/>
            <person name="Zhang W."/>
            <person name="Yang X."/>
            <person name="Jeffery I.B."/>
            <person name="Cooney J.C."/>
            <person name="Kagawa T.F."/>
            <person name="Liu W."/>
            <person name="Song Y."/>
            <person name="Salvetti E."/>
            <person name="Wrobel A."/>
            <person name="Rasinkangas P."/>
            <person name="Parkhill J."/>
            <person name="Rea M.C."/>
            <person name="O'Sullivan O."/>
            <person name="Ritari J."/>
            <person name="Douillard F.P."/>
            <person name="Paul Ross R."/>
            <person name="Yang R."/>
            <person name="Briner A.E."/>
            <person name="Felis G.E."/>
            <person name="de Vos W.M."/>
            <person name="Barrangou R."/>
            <person name="Klaenhammer T.R."/>
            <person name="Caufield P.W."/>
            <person name="Cui Y."/>
            <person name="Zhang H."/>
            <person name="O'Toole P.W."/>
        </authorList>
    </citation>
    <scope>NUCLEOTIDE SEQUENCE [LARGE SCALE GENOMIC DNA]</scope>
    <source>
        <strain evidence="3 4">DSM 15946</strain>
    </source>
</reference>
<comment type="caution">
    <text evidence="3">The sequence shown here is derived from an EMBL/GenBank/DDBJ whole genome shotgun (WGS) entry which is preliminary data.</text>
</comment>
<dbReference type="PANTHER" id="PTHR48100">
    <property type="entry name" value="BROAD-SPECIFICITY PHOSPHATASE YOR283W-RELATED"/>
    <property type="match status" value="1"/>
</dbReference>
<dbReference type="SUPFAM" id="SSF53254">
    <property type="entry name" value="Phosphoglycerate mutase-like"/>
    <property type="match status" value="1"/>
</dbReference>
<feature type="binding site" evidence="2">
    <location>
        <begin position="8"/>
        <end position="15"/>
    </location>
    <ligand>
        <name>substrate</name>
    </ligand>
</feature>
<evidence type="ECO:0000313" key="4">
    <source>
        <dbReference type="Proteomes" id="UP000050816"/>
    </source>
</evidence>